<keyword evidence="5 7" id="KW-0067">ATP-binding</keyword>
<evidence type="ECO:0000256" key="8">
    <source>
        <dbReference type="PIRNR" id="PIRNR006630"/>
    </source>
</evidence>
<keyword evidence="4 7" id="KW-0547">Nucleotide-binding</keyword>
<dbReference type="InterPro" id="IPR041856">
    <property type="entry name" value="NAD+_synth_C"/>
</dbReference>
<dbReference type="HAMAP" id="MF_02090">
    <property type="entry name" value="NadE_glutamine_dep"/>
    <property type="match status" value="1"/>
</dbReference>
<evidence type="ECO:0000256" key="1">
    <source>
        <dbReference type="ARBA" id="ARBA00005188"/>
    </source>
</evidence>
<dbReference type="PROSITE" id="PS50263">
    <property type="entry name" value="CN_HYDROLASE"/>
    <property type="match status" value="1"/>
</dbReference>
<dbReference type="Gene3D" id="1.10.10.1140">
    <property type="entry name" value="Glutamine-dependent NAD+ synthetase, C-terminal domain"/>
    <property type="match status" value="1"/>
</dbReference>
<dbReference type="NCBIfam" id="TIGR00552">
    <property type="entry name" value="nadE"/>
    <property type="match status" value="1"/>
</dbReference>
<evidence type="ECO:0000313" key="12">
    <source>
        <dbReference type="Proteomes" id="UP000005695"/>
    </source>
</evidence>
<dbReference type="GO" id="GO:0005737">
    <property type="term" value="C:cytoplasm"/>
    <property type="evidence" value="ECO:0007669"/>
    <property type="project" value="InterPro"/>
</dbReference>
<comment type="catalytic activity">
    <reaction evidence="7 8">
        <text>deamido-NAD(+) + L-glutamine + ATP + H2O = L-glutamate + AMP + diphosphate + NAD(+) + H(+)</text>
        <dbReference type="Rhea" id="RHEA:24384"/>
        <dbReference type="ChEBI" id="CHEBI:15377"/>
        <dbReference type="ChEBI" id="CHEBI:15378"/>
        <dbReference type="ChEBI" id="CHEBI:29985"/>
        <dbReference type="ChEBI" id="CHEBI:30616"/>
        <dbReference type="ChEBI" id="CHEBI:33019"/>
        <dbReference type="ChEBI" id="CHEBI:57540"/>
        <dbReference type="ChEBI" id="CHEBI:58359"/>
        <dbReference type="ChEBI" id="CHEBI:58437"/>
        <dbReference type="ChEBI" id="CHEBI:456215"/>
        <dbReference type="EC" id="6.3.5.1"/>
    </reaction>
</comment>
<dbReference type="GO" id="GO:0009435">
    <property type="term" value="P:NAD+ biosynthetic process"/>
    <property type="evidence" value="ECO:0007669"/>
    <property type="project" value="UniProtKB-UniRule"/>
</dbReference>
<feature type="active site" description="Proton acceptor; for glutaminase activity" evidence="7">
    <location>
        <position position="52"/>
    </location>
</feature>
<evidence type="ECO:0000256" key="6">
    <source>
        <dbReference type="ARBA" id="ARBA00023027"/>
    </source>
</evidence>
<sequence length="651" mass="71838">MNKTQIARFGYFRLAVASVEHRIADLEFNAEQITSAALRAKKQGCHCVVFPELSLTGYGCGDLFFQSILLERTRQVLGDLKKMTRHEQMILIVGAPIAQGGRLFNCAVVISGGEILGVVPKNFLPNTQEFYEERWFSAAADRTADEISLCGAMVPFGDDLLFRQKELPGCVLGVEICEDGWVANPPSGQMAVAGATVLVNLSASPEILGKQDYRRQLVQSQSARCLAAYAYASAGPGESSTDLVFSGHSLIAENGQLLAETERFSFATQLAIGDVDIDRLYNERHKNNSFAASSAQNAYRKIEFNCAEHAHTPLHRPLPCHPFVPANLNERDQRCEEIFALQTTALAKRLNHIGVRNVVIGISGGLDSTLALLVTVKAFEKLDLDPQGITAVTMPGFGTTTRTRGNAESLIDLLGAQCRIISIDAAVRQHFADIGHDESVHNITYENSQARERTQLLMDIANQVGGIVIGTGDLSELALGWCTYNADHMSMYGVNCGVPKTLVRYLVSWCAQASFCGETRRVLEDICATPVSPELLPPDEAGEISQVTEDHVGPYELHDFYLFQVVRHQFAPRKVFFLARQAFAERYDDATLLKWLQVFFRRFFSQQFKRSCLPDGPKVGSVALSPRGDWRMPSDACVQLWLDELEGLHVG</sequence>
<gene>
    <name evidence="7" type="primary">nadE</name>
    <name evidence="11" type="ORF">Dace_0902</name>
</gene>
<feature type="binding site" evidence="7">
    <location>
        <position position="476"/>
    </location>
    <ligand>
        <name>deamido-NAD(+)</name>
        <dbReference type="ChEBI" id="CHEBI:58437"/>
        <note>ligand shared between two neighboring subunits</note>
    </ligand>
</feature>
<protein>
    <recommendedName>
        <fullName evidence="7 8">Glutamine-dependent NAD(+) synthetase</fullName>
        <ecNumber evidence="7 8">6.3.5.1</ecNumber>
    </recommendedName>
    <alternativeName>
        <fullName evidence="7 8">NAD(+) synthase [glutamine-hydrolyzing]</fullName>
    </alternativeName>
</protein>
<dbReference type="PANTHER" id="PTHR23090:SF9">
    <property type="entry name" value="GLUTAMINE-DEPENDENT NAD(+) SYNTHETASE"/>
    <property type="match status" value="1"/>
</dbReference>
<feature type="domain" description="CN hydrolase" evidence="10">
    <location>
        <begin position="12"/>
        <end position="279"/>
    </location>
</feature>
<feature type="binding site" evidence="7">
    <location>
        <position position="447"/>
    </location>
    <ligand>
        <name>deamido-NAD(+)</name>
        <dbReference type="ChEBI" id="CHEBI:58437"/>
        <note>ligand shared between two neighboring subunits</note>
    </ligand>
</feature>
<name>Q1JX99_DESA6</name>
<reference evidence="11" key="1">
    <citation type="submission" date="2006-05" db="EMBL/GenBank/DDBJ databases">
        <title>Annotation of the draft genome assembly of Desulfuromonas acetoxidans DSM 684.</title>
        <authorList>
            <consortium name="US DOE Joint Genome Institute (JGI-ORNL)"/>
            <person name="Larimer F."/>
            <person name="Land M."/>
            <person name="Hauser L."/>
        </authorList>
    </citation>
    <scope>NUCLEOTIDE SEQUENCE [LARGE SCALE GENOMIC DNA]</scope>
    <source>
        <strain evidence="11">DSM 684</strain>
    </source>
</reference>
<dbReference type="CDD" id="cd00553">
    <property type="entry name" value="NAD_synthase"/>
    <property type="match status" value="1"/>
</dbReference>
<dbReference type="EC" id="6.3.5.1" evidence="7 8"/>
<keyword evidence="6 7" id="KW-0520">NAD</keyword>
<evidence type="ECO:0000256" key="5">
    <source>
        <dbReference type="ARBA" id="ARBA00022840"/>
    </source>
</evidence>
<comment type="function">
    <text evidence="7">Catalyzes the ATP-dependent amidation of deamido-NAD to form NAD. Uses L-glutamine as a nitrogen source.</text>
</comment>
<feature type="active site" description="For glutaminase activity" evidence="7">
    <location>
        <position position="121"/>
    </location>
</feature>
<dbReference type="InterPro" id="IPR036526">
    <property type="entry name" value="C-N_Hydrolase_sf"/>
</dbReference>
<keyword evidence="12" id="KW-1185">Reference proteome</keyword>
<dbReference type="NCBIfam" id="NF002730">
    <property type="entry name" value="PRK02628.1"/>
    <property type="match status" value="1"/>
</dbReference>
<comment type="caution">
    <text evidence="11">The sequence shown here is derived from an EMBL/GenBank/DDBJ whole genome shotgun (WGS) entry which is preliminary data.</text>
</comment>
<organism evidence="11 12">
    <name type="scientific">Desulfuromonas acetoxidans (strain DSM 684 / 11070)</name>
    <dbReference type="NCBI Taxonomy" id="281689"/>
    <lineage>
        <taxon>Bacteria</taxon>
        <taxon>Pseudomonadati</taxon>
        <taxon>Thermodesulfobacteriota</taxon>
        <taxon>Desulfuromonadia</taxon>
        <taxon>Desulfuromonadales</taxon>
        <taxon>Desulfuromonadaceae</taxon>
        <taxon>Desulfuromonas</taxon>
    </lineage>
</organism>
<dbReference type="UniPathway" id="UPA00253">
    <property type="reaction ID" value="UER00334"/>
</dbReference>
<proteinExistence type="inferred from homology"/>
<evidence type="ECO:0000256" key="4">
    <source>
        <dbReference type="ARBA" id="ARBA00022741"/>
    </source>
</evidence>
<dbReference type="GO" id="GO:0004359">
    <property type="term" value="F:glutaminase activity"/>
    <property type="evidence" value="ECO:0007669"/>
    <property type="project" value="InterPro"/>
</dbReference>
<evidence type="ECO:0000256" key="3">
    <source>
        <dbReference type="ARBA" id="ARBA00022598"/>
    </source>
</evidence>
<evidence type="ECO:0000259" key="10">
    <source>
        <dbReference type="PROSITE" id="PS50263"/>
    </source>
</evidence>
<feature type="binding site" evidence="7">
    <location>
        <position position="204"/>
    </location>
    <ligand>
        <name>L-glutamine</name>
        <dbReference type="ChEBI" id="CHEBI:58359"/>
    </ligand>
</feature>
<dbReference type="PANTHER" id="PTHR23090">
    <property type="entry name" value="NH 3 /GLUTAMINE-DEPENDENT NAD + SYNTHETASE"/>
    <property type="match status" value="1"/>
</dbReference>
<dbReference type="InterPro" id="IPR014445">
    <property type="entry name" value="Gln-dep_NAD_synthase"/>
</dbReference>
<dbReference type="AlphaFoldDB" id="Q1JX99"/>
<comment type="similarity">
    <text evidence="2 7 8">In the C-terminal section; belongs to the NAD synthetase family.</text>
</comment>
<dbReference type="CDD" id="cd07570">
    <property type="entry name" value="GAT_Gln-NAD-synth"/>
    <property type="match status" value="1"/>
</dbReference>
<comment type="similarity">
    <text evidence="9">Belongs to the NAD synthetase family.</text>
</comment>
<dbReference type="SUPFAM" id="SSF56317">
    <property type="entry name" value="Carbon-nitrogen hydrolase"/>
    <property type="match status" value="1"/>
</dbReference>
<evidence type="ECO:0000313" key="11">
    <source>
        <dbReference type="EMBL" id="EAT14893.1"/>
    </source>
</evidence>
<dbReference type="EMBL" id="AAEW02000016">
    <property type="protein sequence ID" value="EAT14893.1"/>
    <property type="molecule type" value="Genomic_DNA"/>
</dbReference>
<dbReference type="Gene3D" id="3.40.50.620">
    <property type="entry name" value="HUPs"/>
    <property type="match status" value="1"/>
</dbReference>
<dbReference type="Pfam" id="PF00795">
    <property type="entry name" value="CN_hydrolase"/>
    <property type="match status" value="1"/>
</dbReference>
<dbReference type="GO" id="GO:0003952">
    <property type="term" value="F:NAD+ synthase (glutamine-hydrolyzing) activity"/>
    <property type="evidence" value="ECO:0007669"/>
    <property type="project" value="UniProtKB-UniRule"/>
</dbReference>
<dbReference type="Proteomes" id="UP000005695">
    <property type="component" value="Unassembled WGS sequence"/>
</dbReference>
<dbReference type="Pfam" id="PF02540">
    <property type="entry name" value="NAD_synthase"/>
    <property type="match status" value="1"/>
</dbReference>
<accession>Q1JX99</accession>
<feature type="binding site" evidence="7">
    <location>
        <position position="471"/>
    </location>
    <ligand>
        <name>ATP</name>
        <dbReference type="ChEBI" id="CHEBI:30616"/>
    </ligand>
</feature>
<dbReference type="InterPro" id="IPR003010">
    <property type="entry name" value="C-N_Hydrolase"/>
</dbReference>
<dbReference type="Gene3D" id="3.60.110.10">
    <property type="entry name" value="Carbon-nitrogen hydrolase"/>
    <property type="match status" value="1"/>
</dbReference>
<comment type="pathway">
    <text evidence="1 7 8">Cofactor biosynthesis; NAD(+) biosynthesis; NAD(+) from deamido-NAD(+) (L-Gln route): step 1/1.</text>
</comment>
<comment type="caution">
    <text evidence="7">Lacks conserved residue(s) required for the propagation of feature annotation.</text>
</comment>
<feature type="binding site" evidence="7">
    <location>
        <position position="210"/>
    </location>
    <ligand>
        <name>L-glutamine</name>
        <dbReference type="ChEBI" id="CHEBI:58359"/>
    </ligand>
</feature>
<dbReference type="SUPFAM" id="SSF52402">
    <property type="entry name" value="Adenine nucleotide alpha hydrolases-like"/>
    <property type="match status" value="1"/>
</dbReference>
<keyword evidence="3 7" id="KW-0436">Ligase</keyword>
<evidence type="ECO:0000256" key="2">
    <source>
        <dbReference type="ARBA" id="ARBA00007145"/>
    </source>
</evidence>
<feature type="binding site" evidence="7">
    <location>
        <position position="609"/>
    </location>
    <ligand>
        <name>deamido-NAD(+)</name>
        <dbReference type="ChEBI" id="CHEBI:58437"/>
        <note>ligand shared between two neighboring subunits</note>
    </ligand>
</feature>
<dbReference type="GO" id="GO:0008795">
    <property type="term" value="F:NAD+ synthase activity"/>
    <property type="evidence" value="ECO:0007669"/>
    <property type="project" value="UniProtKB-UniRule"/>
</dbReference>
<reference evidence="11" key="2">
    <citation type="submission" date="2006-05" db="EMBL/GenBank/DDBJ databases">
        <title>Sequencing of the draft genome and assembly of Desulfuromonas acetoxidans DSM 684.</title>
        <authorList>
            <consortium name="US DOE Joint Genome Institute (JGI-PGF)"/>
            <person name="Copeland A."/>
            <person name="Lucas S."/>
            <person name="Lapidus A."/>
            <person name="Barry K."/>
            <person name="Detter J.C."/>
            <person name="Glavina del Rio T."/>
            <person name="Hammon N."/>
            <person name="Israni S."/>
            <person name="Dalin E."/>
            <person name="Tice H."/>
            <person name="Bruce D."/>
            <person name="Pitluck S."/>
            <person name="Richardson P."/>
        </authorList>
    </citation>
    <scope>NUCLEOTIDE SEQUENCE [LARGE SCALE GENOMIC DNA]</scope>
    <source>
        <strain evidence="11">DSM 684</strain>
    </source>
</reference>
<feature type="binding site" evidence="7">
    <location>
        <begin position="481"/>
        <end position="484"/>
    </location>
    <ligand>
        <name>deamido-NAD(+)</name>
        <dbReference type="ChEBI" id="CHEBI:58437"/>
        <note>ligand shared between two neighboring subunits</note>
    </ligand>
</feature>
<dbReference type="RefSeq" id="WP_006001989.1">
    <property type="nucleotide sequence ID" value="NZ_AAEW02000016.1"/>
</dbReference>
<dbReference type="PIRSF" id="PIRSF006630">
    <property type="entry name" value="NADS_GAT"/>
    <property type="match status" value="1"/>
</dbReference>
<evidence type="ECO:0000256" key="9">
    <source>
        <dbReference type="RuleBase" id="RU003811"/>
    </source>
</evidence>
<dbReference type="InterPro" id="IPR022310">
    <property type="entry name" value="NAD/GMP_synthase"/>
</dbReference>
<feature type="active site" description="Nucleophile; for glutaminase activity" evidence="7">
    <location>
        <position position="177"/>
    </location>
</feature>
<dbReference type="InterPro" id="IPR003694">
    <property type="entry name" value="NAD_synthase"/>
</dbReference>
<dbReference type="GO" id="GO:0005524">
    <property type="term" value="F:ATP binding"/>
    <property type="evidence" value="ECO:0007669"/>
    <property type="project" value="UniProtKB-UniRule"/>
</dbReference>
<feature type="binding site" evidence="7">
    <location>
        <begin position="361"/>
        <end position="368"/>
    </location>
    <ligand>
        <name>ATP</name>
        <dbReference type="ChEBI" id="CHEBI:30616"/>
    </ligand>
</feature>
<dbReference type="InterPro" id="IPR014729">
    <property type="entry name" value="Rossmann-like_a/b/a_fold"/>
</dbReference>
<evidence type="ECO:0000256" key="7">
    <source>
        <dbReference type="HAMAP-Rule" id="MF_02090"/>
    </source>
</evidence>